<evidence type="ECO:0000313" key="3">
    <source>
        <dbReference type="EMBL" id="OIQ83781.1"/>
    </source>
</evidence>
<dbReference type="Gene3D" id="1.10.1220.10">
    <property type="entry name" value="Met repressor-like"/>
    <property type="match status" value="1"/>
</dbReference>
<sequence length="77" mass="8258">MLTVDVRSRIDPALKEEASAILKASGLDLSTAIRLFLRSVVETGGLPIDMPRPNATTLAAIREAKAGHTTRTTLEDL</sequence>
<dbReference type="InterPro" id="IPR013321">
    <property type="entry name" value="Arc_rbn_hlx_hlx"/>
</dbReference>
<accession>A0A1J5R6K0</accession>
<dbReference type="InterPro" id="IPR026262">
    <property type="entry name" value="DinJ"/>
</dbReference>
<dbReference type="GO" id="GO:0000987">
    <property type="term" value="F:cis-regulatory region sequence-specific DNA binding"/>
    <property type="evidence" value="ECO:0007669"/>
    <property type="project" value="InterPro"/>
</dbReference>
<protein>
    <submittedName>
        <fullName evidence="3">Antitoxin DinJ</fullName>
    </submittedName>
</protein>
<dbReference type="PIRSF" id="PIRSF003108">
    <property type="entry name" value="DinJ"/>
    <property type="match status" value="1"/>
</dbReference>
<reference evidence="3" key="1">
    <citation type="submission" date="2016-10" db="EMBL/GenBank/DDBJ databases">
        <title>Sequence of Gallionella enrichment culture.</title>
        <authorList>
            <person name="Poehlein A."/>
            <person name="Muehling M."/>
            <person name="Daniel R."/>
        </authorList>
    </citation>
    <scope>NUCLEOTIDE SEQUENCE</scope>
</reference>
<keyword evidence="2" id="KW-1277">Toxin-antitoxin system</keyword>
<name>A0A1J5R6K0_9ZZZZ</name>
<comment type="similarity">
    <text evidence="1">Belongs to the RelB/DinJ antitoxin family.</text>
</comment>
<proteinExistence type="inferred from homology"/>
<comment type="caution">
    <text evidence="3">The sequence shown here is derived from an EMBL/GenBank/DDBJ whole genome shotgun (WGS) entry which is preliminary data.</text>
</comment>
<gene>
    <name evidence="3" type="primary">dinJ_3</name>
    <name evidence="3" type="ORF">GALL_343990</name>
</gene>
<dbReference type="InterPro" id="IPR007337">
    <property type="entry name" value="RelB/DinJ"/>
</dbReference>
<organism evidence="3">
    <name type="scientific">mine drainage metagenome</name>
    <dbReference type="NCBI Taxonomy" id="410659"/>
    <lineage>
        <taxon>unclassified sequences</taxon>
        <taxon>metagenomes</taxon>
        <taxon>ecological metagenomes</taxon>
    </lineage>
</organism>
<dbReference type="AlphaFoldDB" id="A0A1J5R6K0"/>
<dbReference type="GO" id="GO:0006355">
    <property type="term" value="P:regulation of DNA-templated transcription"/>
    <property type="evidence" value="ECO:0007669"/>
    <property type="project" value="InterPro"/>
</dbReference>
<evidence type="ECO:0000256" key="2">
    <source>
        <dbReference type="ARBA" id="ARBA00022649"/>
    </source>
</evidence>
<dbReference type="GO" id="GO:0015643">
    <property type="term" value="F:toxic substance binding"/>
    <property type="evidence" value="ECO:0007669"/>
    <property type="project" value="InterPro"/>
</dbReference>
<evidence type="ECO:0000256" key="1">
    <source>
        <dbReference type="ARBA" id="ARBA00010562"/>
    </source>
</evidence>
<dbReference type="GO" id="GO:0006351">
    <property type="term" value="P:DNA-templated transcription"/>
    <property type="evidence" value="ECO:0007669"/>
    <property type="project" value="TreeGrafter"/>
</dbReference>
<dbReference type="NCBIfam" id="TIGR02384">
    <property type="entry name" value="RelB_DinJ"/>
    <property type="match status" value="1"/>
</dbReference>
<dbReference type="PANTHER" id="PTHR38781:SF1">
    <property type="entry name" value="ANTITOXIN DINJ-RELATED"/>
    <property type="match status" value="1"/>
</dbReference>
<dbReference type="PANTHER" id="PTHR38781">
    <property type="entry name" value="ANTITOXIN DINJ-RELATED"/>
    <property type="match status" value="1"/>
</dbReference>
<dbReference type="GO" id="GO:0044010">
    <property type="term" value="P:single-species biofilm formation"/>
    <property type="evidence" value="ECO:0007669"/>
    <property type="project" value="InterPro"/>
</dbReference>
<dbReference type="EMBL" id="MLJW01000672">
    <property type="protein sequence ID" value="OIQ83781.1"/>
    <property type="molecule type" value="Genomic_DNA"/>
</dbReference>
<dbReference type="Pfam" id="PF04221">
    <property type="entry name" value="RelB"/>
    <property type="match status" value="1"/>
</dbReference>